<organism evidence="1 2">
    <name type="scientific">Cronartium quercuum f. sp. fusiforme G11</name>
    <dbReference type="NCBI Taxonomy" id="708437"/>
    <lineage>
        <taxon>Eukaryota</taxon>
        <taxon>Fungi</taxon>
        <taxon>Dikarya</taxon>
        <taxon>Basidiomycota</taxon>
        <taxon>Pucciniomycotina</taxon>
        <taxon>Pucciniomycetes</taxon>
        <taxon>Pucciniales</taxon>
        <taxon>Coleosporiaceae</taxon>
        <taxon>Cronartium</taxon>
    </lineage>
</organism>
<keyword evidence="2" id="KW-1185">Reference proteome</keyword>
<proteinExistence type="predicted"/>
<protein>
    <submittedName>
        <fullName evidence="1">Uncharacterized protein</fullName>
    </submittedName>
</protein>
<dbReference type="EMBL" id="MU167866">
    <property type="protein sequence ID" value="KAG0139054.1"/>
    <property type="molecule type" value="Genomic_DNA"/>
</dbReference>
<comment type="caution">
    <text evidence="1">The sequence shown here is derived from an EMBL/GenBank/DDBJ whole genome shotgun (WGS) entry which is preliminary data.</text>
</comment>
<dbReference type="Proteomes" id="UP000886653">
    <property type="component" value="Unassembled WGS sequence"/>
</dbReference>
<accession>A0A9P6N7F2</accession>
<dbReference type="AlphaFoldDB" id="A0A9P6N7F2"/>
<gene>
    <name evidence="1" type="ORF">CROQUDRAFT_675235</name>
</gene>
<evidence type="ECO:0000313" key="1">
    <source>
        <dbReference type="EMBL" id="KAG0139054.1"/>
    </source>
</evidence>
<reference evidence="1" key="1">
    <citation type="submission" date="2013-11" db="EMBL/GenBank/DDBJ databases">
        <title>Genome sequence of the fusiform rust pathogen reveals effectors for host alternation and coevolution with pine.</title>
        <authorList>
            <consortium name="DOE Joint Genome Institute"/>
            <person name="Smith K."/>
            <person name="Pendleton A."/>
            <person name="Kubisiak T."/>
            <person name="Anderson C."/>
            <person name="Salamov A."/>
            <person name="Aerts A."/>
            <person name="Riley R."/>
            <person name="Clum A."/>
            <person name="Lindquist E."/>
            <person name="Ence D."/>
            <person name="Campbell M."/>
            <person name="Kronenberg Z."/>
            <person name="Feau N."/>
            <person name="Dhillon B."/>
            <person name="Hamelin R."/>
            <person name="Burleigh J."/>
            <person name="Smith J."/>
            <person name="Yandell M."/>
            <person name="Nelson C."/>
            <person name="Grigoriev I."/>
            <person name="Davis J."/>
        </authorList>
    </citation>
    <scope>NUCLEOTIDE SEQUENCE</scope>
    <source>
        <strain evidence="1">G11</strain>
    </source>
</reference>
<name>A0A9P6N7F2_9BASI</name>
<evidence type="ECO:0000313" key="2">
    <source>
        <dbReference type="Proteomes" id="UP000886653"/>
    </source>
</evidence>
<sequence length="58" mass="6309">MPHRGPLSLSQLGFDQESTSVPKPFSGVRLACFLWAIDFPPPFSLTPPVGFPTKPVRG</sequence>